<dbReference type="EMBL" id="JACRUJ010000001">
    <property type="protein sequence ID" value="MBC5839821.1"/>
    <property type="molecule type" value="Genomic_DNA"/>
</dbReference>
<evidence type="ECO:0000256" key="1">
    <source>
        <dbReference type="SAM" id="SignalP"/>
    </source>
</evidence>
<gene>
    <name evidence="2" type="ORF">H8R23_00215</name>
</gene>
<comment type="caution">
    <text evidence="2">The sequence shown here is derived from an EMBL/GenBank/DDBJ whole genome shotgun (WGS) entry which is preliminary data.</text>
</comment>
<dbReference type="Proteomes" id="UP000629963">
    <property type="component" value="Unassembled WGS sequence"/>
</dbReference>
<dbReference type="InterPro" id="IPR025348">
    <property type="entry name" value="DUF4252"/>
</dbReference>
<name>A0ABR7J2S2_9FLAO</name>
<evidence type="ECO:0000313" key="2">
    <source>
        <dbReference type="EMBL" id="MBC5839821.1"/>
    </source>
</evidence>
<keyword evidence="3" id="KW-1185">Reference proteome</keyword>
<reference evidence="2 3" key="1">
    <citation type="submission" date="2020-08" db="EMBL/GenBank/DDBJ databases">
        <title>Description of novel Flavobacterium F-380 isolate.</title>
        <authorList>
            <person name="Saticioglu I.B."/>
            <person name="Duman M."/>
            <person name="Altun S."/>
        </authorList>
    </citation>
    <scope>NUCLEOTIDE SEQUENCE [LARGE SCALE GENOMIC DNA]</scope>
    <source>
        <strain evidence="2 3">F-380</strain>
    </source>
</reference>
<sequence>MKSIFLKNSKKLLLTLALLLLSTPFFAQSAFDKFEGQDDITALIVNRKMFELMSKVKVDATDKEAQRYMNLIKKLDNLRVFSTASSKATTDLKLTADKYVKSVGLEELMRVNDSGKNIKILVKSGSSDSQIKELLMFIEGSGKTNQTVLMSLTGDFDLNEISILTDKMKIPGGEELKKASKNNR</sequence>
<organism evidence="2 3">
    <name type="scientific">Flavobacterium kayseriense</name>
    <dbReference type="NCBI Taxonomy" id="2764714"/>
    <lineage>
        <taxon>Bacteria</taxon>
        <taxon>Pseudomonadati</taxon>
        <taxon>Bacteroidota</taxon>
        <taxon>Flavobacteriia</taxon>
        <taxon>Flavobacteriales</taxon>
        <taxon>Flavobacteriaceae</taxon>
        <taxon>Flavobacterium</taxon>
    </lineage>
</organism>
<dbReference type="Pfam" id="PF14060">
    <property type="entry name" value="DUF4252"/>
    <property type="match status" value="1"/>
</dbReference>
<protein>
    <submittedName>
        <fullName evidence="2">DUF4252 domain-containing protein</fullName>
    </submittedName>
</protein>
<keyword evidence="1" id="KW-0732">Signal</keyword>
<feature type="signal peptide" evidence="1">
    <location>
        <begin position="1"/>
        <end position="27"/>
    </location>
</feature>
<dbReference type="RefSeq" id="WP_187008444.1">
    <property type="nucleotide sequence ID" value="NZ_JACRUI010000001.1"/>
</dbReference>
<accession>A0ABR7J2S2</accession>
<evidence type="ECO:0000313" key="3">
    <source>
        <dbReference type="Proteomes" id="UP000629963"/>
    </source>
</evidence>
<proteinExistence type="predicted"/>
<feature type="chain" id="PRO_5046775500" evidence="1">
    <location>
        <begin position="28"/>
        <end position="184"/>
    </location>
</feature>